<proteinExistence type="predicted"/>
<evidence type="ECO:0000313" key="2">
    <source>
        <dbReference type="Proteomes" id="UP000324831"/>
    </source>
</evidence>
<name>A0A478FQ34_9MOLU</name>
<reference evidence="1 2" key="1">
    <citation type="submission" date="2019-01" db="EMBL/GenBank/DDBJ databases">
        <title>Draft genome sequences of Candidatus Mycoplasma haemohominis SWG34-3 identified from a patient with pyrexia, anemia and liver dysfunction.</title>
        <authorList>
            <person name="Sekizuka T."/>
            <person name="Hattori N."/>
            <person name="Katano H."/>
            <person name="Takuma T."/>
            <person name="Ito T."/>
            <person name="Arai N."/>
            <person name="Yanai R."/>
            <person name="Ishii S."/>
            <person name="Miura Y."/>
            <person name="Tokunaga T."/>
            <person name="Watanabe H."/>
            <person name="Nomura N."/>
            <person name="Eguchi J."/>
            <person name="Arai T."/>
            <person name="Hasegawa H."/>
            <person name="Nakamaki T."/>
            <person name="Wakita T."/>
            <person name="Niki Y."/>
            <person name="Kuroda M."/>
        </authorList>
    </citation>
    <scope>NUCLEOTIDE SEQUENCE [LARGE SCALE GENOMIC DNA]</scope>
    <source>
        <strain evidence="1">SWG34-3</strain>
    </source>
</reference>
<comment type="caution">
    <text evidence="1">The sequence shown here is derived from an EMBL/GenBank/DDBJ whole genome shotgun (WGS) entry which is preliminary data.</text>
</comment>
<dbReference type="Proteomes" id="UP000324831">
    <property type="component" value="Unassembled WGS sequence"/>
</dbReference>
<accession>A0A478FQ34</accession>
<evidence type="ECO:0000313" key="1">
    <source>
        <dbReference type="EMBL" id="GCE63561.1"/>
    </source>
</evidence>
<dbReference type="AlphaFoldDB" id="A0A478FQ34"/>
<sequence length="34" mass="3229">MTSLKTAGVVGAGVVLAASGGYGISTLFSDGEPD</sequence>
<organism evidence="1 2">
    <name type="scientific">Candidatus Mycoplasma haematohominis</name>
    <dbReference type="NCBI Taxonomy" id="1494318"/>
    <lineage>
        <taxon>Bacteria</taxon>
        <taxon>Bacillati</taxon>
        <taxon>Mycoplasmatota</taxon>
        <taxon>Mollicutes</taxon>
        <taxon>Mycoplasmataceae</taxon>
        <taxon>Mycoplasma</taxon>
    </lineage>
</organism>
<gene>
    <name evidence="1" type="ORF">MHSWG343_05580</name>
</gene>
<protein>
    <submittedName>
        <fullName evidence="1">Uncharacterized protein</fullName>
    </submittedName>
</protein>
<dbReference type="EMBL" id="BIMN01000002">
    <property type="protein sequence ID" value="GCE63561.1"/>
    <property type="molecule type" value="Genomic_DNA"/>
</dbReference>